<dbReference type="Proteomes" id="UP000001947">
    <property type="component" value="Chromosome"/>
</dbReference>
<sequence>MSPKYSPLLLTAAIVIALQAQAEQVPQLETVTVTAQYRAENAQDVSISTSVLTSDNIRQQDIHDNHNIALQVPSVSYAEFAPGQALIAIRGIISADDGPGMDDYLTKPLDEEVFIKMLQQWLPSLTPPPQ</sequence>
<dbReference type="HOGENOM" id="CLU_1936597_0_0_6"/>
<protein>
    <recommendedName>
        <fullName evidence="4">TonB-dependent receptor</fullName>
    </recommendedName>
</protein>
<keyword evidence="1" id="KW-0732">Signal</keyword>
<evidence type="ECO:0000256" key="1">
    <source>
        <dbReference type="SAM" id="SignalP"/>
    </source>
</evidence>
<organism evidence="2 3">
    <name type="scientific">Saccharophagus degradans (strain 2-40 / ATCC 43961 / DSM 17024)</name>
    <dbReference type="NCBI Taxonomy" id="203122"/>
    <lineage>
        <taxon>Bacteria</taxon>
        <taxon>Pseudomonadati</taxon>
        <taxon>Pseudomonadota</taxon>
        <taxon>Gammaproteobacteria</taxon>
        <taxon>Cellvibrionales</taxon>
        <taxon>Cellvibrionaceae</taxon>
        <taxon>Saccharophagus</taxon>
    </lineage>
</organism>
<name>Q21FS4_SACD2</name>
<dbReference type="EMBL" id="CP000282">
    <property type="protein sequence ID" value="ABD82455.1"/>
    <property type="molecule type" value="Genomic_DNA"/>
</dbReference>
<dbReference type="RefSeq" id="WP_011469671.1">
    <property type="nucleotide sequence ID" value="NC_007912.1"/>
</dbReference>
<gene>
    <name evidence="2" type="ordered locus">Sde_3198</name>
</gene>
<proteinExistence type="predicted"/>
<dbReference type="InterPro" id="IPR037066">
    <property type="entry name" value="Plug_dom_sf"/>
</dbReference>
<dbReference type="Gene3D" id="2.170.130.10">
    <property type="entry name" value="TonB-dependent receptor, plug domain"/>
    <property type="match status" value="1"/>
</dbReference>
<dbReference type="AlphaFoldDB" id="Q21FS4"/>
<dbReference type="STRING" id="203122.Sde_3198"/>
<keyword evidence="3" id="KW-1185">Reference proteome</keyword>
<evidence type="ECO:0008006" key="4">
    <source>
        <dbReference type="Google" id="ProtNLM"/>
    </source>
</evidence>
<dbReference type="KEGG" id="sde:Sde_3198"/>
<dbReference type="eggNOG" id="COG4771">
    <property type="taxonomic scope" value="Bacteria"/>
</dbReference>
<feature type="signal peptide" evidence="1">
    <location>
        <begin position="1"/>
        <end position="22"/>
    </location>
</feature>
<evidence type="ECO:0000313" key="2">
    <source>
        <dbReference type="EMBL" id="ABD82455.1"/>
    </source>
</evidence>
<dbReference type="GeneID" id="98614825"/>
<dbReference type="OrthoDB" id="127311at2"/>
<feature type="chain" id="PRO_5005361327" description="TonB-dependent receptor" evidence="1">
    <location>
        <begin position="23"/>
        <end position="130"/>
    </location>
</feature>
<dbReference type="SUPFAM" id="SSF56935">
    <property type="entry name" value="Porins"/>
    <property type="match status" value="1"/>
</dbReference>
<evidence type="ECO:0000313" key="3">
    <source>
        <dbReference type="Proteomes" id="UP000001947"/>
    </source>
</evidence>
<dbReference type="InterPro" id="IPR010916">
    <property type="entry name" value="TonB_box_CS"/>
</dbReference>
<accession>Q21FS4</accession>
<dbReference type="PROSITE" id="PS00430">
    <property type="entry name" value="TONB_DEPENDENT_REC_1"/>
    <property type="match status" value="1"/>
</dbReference>
<reference evidence="2 3" key="1">
    <citation type="journal article" date="2008" name="PLoS Genet.">
        <title>Complete genome sequence of the complex carbohydrate-degrading marine bacterium, Saccharophagus degradans strain 2-40 T.</title>
        <authorList>
            <person name="Weiner R.M."/>
            <person name="Taylor L.E.II."/>
            <person name="Henrissat B."/>
            <person name="Hauser L."/>
            <person name="Land M."/>
            <person name="Coutinho P.M."/>
            <person name="Rancurel C."/>
            <person name="Saunders E.H."/>
            <person name="Longmire A.G."/>
            <person name="Zhang H."/>
            <person name="Bayer E.A."/>
            <person name="Gilbert H.J."/>
            <person name="Larimer F."/>
            <person name="Zhulin I.B."/>
            <person name="Ekborg N.A."/>
            <person name="Lamed R."/>
            <person name="Richardson P.M."/>
            <person name="Borovok I."/>
            <person name="Hutcheson S."/>
        </authorList>
    </citation>
    <scope>NUCLEOTIDE SEQUENCE [LARGE SCALE GENOMIC DNA]</scope>
    <source>
        <strain evidence="3">2-40 / ATCC 43961 / DSM 17024</strain>
    </source>
</reference>